<dbReference type="EMBL" id="SRLA01000004">
    <property type="protein sequence ID" value="TGE05401.1"/>
    <property type="molecule type" value="Genomic_DNA"/>
</dbReference>
<dbReference type="Pfam" id="PF04966">
    <property type="entry name" value="OprB"/>
    <property type="match status" value="1"/>
</dbReference>
<gene>
    <name evidence="4" type="ORF">EU556_19025</name>
</gene>
<sequence length="457" mass="49650">MVSFRVIAAVAWLSGHVVQAQTPASPSTTRPLRISAGTARPVPPDTTQEQPWSLHFQQTLIDQWHAPFSAPYSGAYSLAPREKAKLSFTSTAFIGRRLWSGAGLYLNPEVAGGSGLSGARGIAGFTNGETFRIGNPAPQLYLARLYLRQVWALGGARAVVEDGPNQLGGTAPQRYLALNLGKISIADFFDQNSYSHDPRTQFFNWSLMSNGAWDYPANTRGYTVGAVAEYVTPAFALRAATTLVPKQANGPILNYHYGQAHSETLELTRAYHVAQHPGLVRLLAYRIVANMGSYRQATALEVPDITATRAMGRTKTGLGLSAEQQLTPAIGAFGRVSYNDGKHETWAFTEIDRSASLGLVSTGTRWHRPDDRLGLAVVANGLSAPHRNYLAAGGYGFIIGDGKLNYSPEMLSEVYYSLNLSHYHAAISPDYQFVLHPAYNRDRGPVSVAAVRLHVAF</sequence>
<dbReference type="Proteomes" id="UP000298337">
    <property type="component" value="Unassembled WGS sequence"/>
</dbReference>
<dbReference type="InterPro" id="IPR038673">
    <property type="entry name" value="OprB_sf"/>
</dbReference>
<dbReference type="RefSeq" id="WP_135435716.1">
    <property type="nucleotide sequence ID" value="NZ_SRLA01000004.1"/>
</dbReference>
<keyword evidence="2" id="KW-0732">Signal</keyword>
<evidence type="ECO:0000313" key="4">
    <source>
        <dbReference type="EMBL" id="TGE05401.1"/>
    </source>
</evidence>
<organism evidence="4 5">
    <name type="scientific">Hymenobacter fodinae</name>
    <dbReference type="NCBI Taxonomy" id="2510796"/>
    <lineage>
        <taxon>Bacteria</taxon>
        <taxon>Pseudomonadati</taxon>
        <taxon>Bacteroidota</taxon>
        <taxon>Cytophagia</taxon>
        <taxon>Cytophagales</taxon>
        <taxon>Hymenobacteraceae</taxon>
        <taxon>Hymenobacter</taxon>
    </lineage>
</organism>
<protein>
    <submittedName>
        <fullName evidence="4">Carbohydrate porin</fullName>
    </submittedName>
</protein>
<evidence type="ECO:0000256" key="3">
    <source>
        <dbReference type="SAM" id="MobiDB-lite"/>
    </source>
</evidence>
<evidence type="ECO:0000256" key="2">
    <source>
        <dbReference type="RuleBase" id="RU363072"/>
    </source>
</evidence>
<dbReference type="GO" id="GO:0016020">
    <property type="term" value="C:membrane"/>
    <property type="evidence" value="ECO:0007669"/>
    <property type="project" value="InterPro"/>
</dbReference>
<reference evidence="4 5" key="1">
    <citation type="submission" date="2019-04" db="EMBL/GenBank/DDBJ databases">
        <authorList>
            <person name="Feng G."/>
            <person name="Zhang J."/>
            <person name="Zhu H."/>
        </authorList>
    </citation>
    <scope>NUCLEOTIDE SEQUENCE [LARGE SCALE GENOMIC DNA]</scope>
    <source>
        <strain evidence="4 5">92R-1</strain>
    </source>
</reference>
<comment type="similarity">
    <text evidence="1 2">Belongs to the OprB family.</text>
</comment>
<comment type="caution">
    <text evidence="4">The sequence shown here is derived from an EMBL/GenBank/DDBJ whole genome shotgun (WGS) entry which is preliminary data.</text>
</comment>
<keyword evidence="5" id="KW-1185">Reference proteome</keyword>
<dbReference type="AlphaFoldDB" id="A0A4Z0P2D1"/>
<name>A0A4Z0P2D1_9BACT</name>
<dbReference type="GO" id="GO:0015288">
    <property type="term" value="F:porin activity"/>
    <property type="evidence" value="ECO:0007669"/>
    <property type="project" value="InterPro"/>
</dbReference>
<dbReference type="GO" id="GO:0008643">
    <property type="term" value="P:carbohydrate transport"/>
    <property type="evidence" value="ECO:0007669"/>
    <property type="project" value="InterPro"/>
</dbReference>
<feature type="chain" id="PRO_5021511558" evidence="2">
    <location>
        <begin position="21"/>
        <end position="457"/>
    </location>
</feature>
<feature type="signal peptide" evidence="2">
    <location>
        <begin position="1"/>
        <end position="20"/>
    </location>
</feature>
<dbReference type="OrthoDB" id="5755240at2"/>
<evidence type="ECO:0000256" key="1">
    <source>
        <dbReference type="ARBA" id="ARBA00008769"/>
    </source>
</evidence>
<dbReference type="Gene3D" id="2.40.160.180">
    <property type="entry name" value="Carbohydrate-selective porin OprB"/>
    <property type="match status" value="1"/>
</dbReference>
<evidence type="ECO:0000313" key="5">
    <source>
        <dbReference type="Proteomes" id="UP000298337"/>
    </source>
</evidence>
<accession>A0A4Z0P2D1</accession>
<dbReference type="InterPro" id="IPR007049">
    <property type="entry name" value="Carb-sel_porin_OprB"/>
</dbReference>
<proteinExistence type="inferred from homology"/>
<feature type="region of interest" description="Disordered" evidence="3">
    <location>
        <begin position="22"/>
        <end position="49"/>
    </location>
</feature>